<feature type="non-terminal residue" evidence="2">
    <location>
        <position position="490"/>
    </location>
</feature>
<keyword evidence="3" id="KW-1185">Reference proteome</keyword>
<dbReference type="EMBL" id="CAUYUJ010003503">
    <property type="protein sequence ID" value="CAK0805592.1"/>
    <property type="molecule type" value="Genomic_DNA"/>
</dbReference>
<evidence type="ECO:0000313" key="2">
    <source>
        <dbReference type="EMBL" id="CAK0805592.1"/>
    </source>
</evidence>
<sequence length="490" mass="52651">DQLGHLAKCGEAPLPLGFAPDKENGKPGPAGRWLPHAMRPRWMAGIGARAGQPLLRRSDGATNAFAYRLKTELEGDIRERQVTDPEPEARGIAFATRVTSIRRAAPTAARDAADERLAVRSGSEGPMGGASEPVLFMRNYRRAAWARADFERCQRSSDATIMVGRFTAVDARMGTFVNDIAKALLIPNTACTPAAWPPLATDPYLDLARAARGHAQNQMQDVAPALRSRQLAPPTAESLVASARPWGILARALIIEDPSPVATGTLDGGTGFADQAQNLRCRAARLKDVSRKAKDKVAEVAIYVGADVAPQELCPLAPPAMAVFAAMAESRATQGVGKINRVALEVKAPLANDLCLDLALAVGGYAENRKMQDAVSAPTRTIILEDPIPVVKGMQVEGLAPADQAQHPRSRAPRLKEEPNKAKDKAAVVAINKEVVGKINRIDVEEWANERVGNTPVKLCRPENCDNDGQVKIALSVAYQEREEICVDSF</sequence>
<protein>
    <submittedName>
        <fullName evidence="2">Uncharacterized protein</fullName>
    </submittedName>
</protein>
<reference evidence="2" key="1">
    <citation type="submission" date="2023-10" db="EMBL/GenBank/DDBJ databases">
        <authorList>
            <person name="Chen Y."/>
            <person name="Shah S."/>
            <person name="Dougan E. K."/>
            <person name="Thang M."/>
            <person name="Chan C."/>
        </authorList>
    </citation>
    <scope>NUCLEOTIDE SEQUENCE [LARGE SCALE GENOMIC DNA]</scope>
</reference>
<gene>
    <name evidence="2" type="ORF">PCOR1329_LOCUS12067</name>
</gene>
<dbReference type="Proteomes" id="UP001189429">
    <property type="component" value="Unassembled WGS sequence"/>
</dbReference>
<proteinExistence type="predicted"/>
<feature type="non-terminal residue" evidence="2">
    <location>
        <position position="1"/>
    </location>
</feature>
<feature type="region of interest" description="Disordered" evidence="1">
    <location>
        <begin position="399"/>
        <end position="421"/>
    </location>
</feature>
<evidence type="ECO:0000256" key="1">
    <source>
        <dbReference type="SAM" id="MobiDB-lite"/>
    </source>
</evidence>
<comment type="caution">
    <text evidence="2">The sequence shown here is derived from an EMBL/GenBank/DDBJ whole genome shotgun (WGS) entry which is preliminary data.</text>
</comment>
<evidence type="ECO:0000313" key="3">
    <source>
        <dbReference type="Proteomes" id="UP001189429"/>
    </source>
</evidence>
<name>A0ABN9QNS4_9DINO</name>
<organism evidence="2 3">
    <name type="scientific">Prorocentrum cordatum</name>
    <dbReference type="NCBI Taxonomy" id="2364126"/>
    <lineage>
        <taxon>Eukaryota</taxon>
        <taxon>Sar</taxon>
        <taxon>Alveolata</taxon>
        <taxon>Dinophyceae</taxon>
        <taxon>Prorocentrales</taxon>
        <taxon>Prorocentraceae</taxon>
        <taxon>Prorocentrum</taxon>
    </lineage>
</organism>
<accession>A0ABN9QNS4</accession>